<gene>
    <name evidence="6" type="ORF">BDV36DRAFT_298622</name>
</gene>
<protein>
    <recommendedName>
        <fullName evidence="8">Major facilitator superfamily domain-containing protein</fullName>
    </recommendedName>
</protein>
<dbReference type="PANTHER" id="PTHR42718:SF41">
    <property type="entry name" value="MFS TRANSPORTER OF UNKOWN SPECIFICITY (AFU_ORTHOLOGUE AFUA_5G09940)-RELATED"/>
    <property type="match status" value="1"/>
</dbReference>
<evidence type="ECO:0000313" key="7">
    <source>
        <dbReference type="Proteomes" id="UP000325395"/>
    </source>
</evidence>
<keyword evidence="7" id="KW-1185">Reference proteome</keyword>
<evidence type="ECO:0000256" key="4">
    <source>
        <dbReference type="ARBA" id="ARBA00023136"/>
    </source>
</evidence>
<evidence type="ECO:0000256" key="2">
    <source>
        <dbReference type="ARBA" id="ARBA00022692"/>
    </source>
</evidence>
<accession>A0ABQ6WCK1</accession>
<feature type="transmembrane region" description="Helical" evidence="5">
    <location>
        <begin position="131"/>
        <end position="151"/>
    </location>
</feature>
<comment type="subcellular location">
    <subcellularLocation>
        <location evidence="1">Membrane</location>
        <topology evidence="1">Multi-pass membrane protein</topology>
    </subcellularLocation>
</comment>
<feature type="transmembrane region" description="Helical" evidence="5">
    <location>
        <begin position="91"/>
        <end position="111"/>
    </location>
</feature>
<evidence type="ECO:0000313" key="6">
    <source>
        <dbReference type="EMBL" id="KAE8414889.1"/>
    </source>
</evidence>
<evidence type="ECO:0000256" key="3">
    <source>
        <dbReference type="ARBA" id="ARBA00022989"/>
    </source>
</evidence>
<keyword evidence="2 5" id="KW-0812">Transmembrane</keyword>
<sequence length="170" mass="18551">MTRIAGGRALSEFVISLLLLVTFGVWEHLFAKHPIMPMKIFKAPSFLPLVTVVLLSYMSFGNLQCSICQDFIYTAAQIFASNSVSQRDQGIAGSLIGALNLYGCSLGIGFGSTVEAYVHIRTGDVLFGYRASLYFGIALVAIAILLDALLVRVKKDERQGWGVTEESHDI</sequence>
<dbReference type="EMBL" id="ML735777">
    <property type="protein sequence ID" value="KAE8414889.1"/>
    <property type="molecule type" value="Genomic_DNA"/>
</dbReference>
<evidence type="ECO:0008006" key="8">
    <source>
        <dbReference type="Google" id="ProtNLM"/>
    </source>
</evidence>
<dbReference type="PANTHER" id="PTHR42718">
    <property type="entry name" value="MAJOR FACILITATOR SUPERFAMILY MULTIDRUG TRANSPORTER MFSC"/>
    <property type="match status" value="1"/>
</dbReference>
<proteinExistence type="predicted"/>
<feature type="transmembrane region" description="Helical" evidence="5">
    <location>
        <begin position="9"/>
        <end position="26"/>
    </location>
</feature>
<evidence type="ECO:0000256" key="5">
    <source>
        <dbReference type="SAM" id="Phobius"/>
    </source>
</evidence>
<organism evidence="6 7">
    <name type="scientific">Aspergillus pseudocaelatus</name>
    <dbReference type="NCBI Taxonomy" id="1825620"/>
    <lineage>
        <taxon>Eukaryota</taxon>
        <taxon>Fungi</taxon>
        <taxon>Dikarya</taxon>
        <taxon>Ascomycota</taxon>
        <taxon>Pezizomycotina</taxon>
        <taxon>Eurotiomycetes</taxon>
        <taxon>Eurotiomycetidae</taxon>
        <taxon>Eurotiales</taxon>
        <taxon>Aspergillaceae</taxon>
        <taxon>Aspergillus</taxon>
        <taxon>Aspergillus subgen. Circumdati</taxon>
    </lineage>
</organism>
<dbReference type="Proteomes" id="UP000325395">
    <property type="component" value="Unassembled WGS sequence"/>
</dbReference>
<name>A0ABQ6WCK1_9EURO</name>
<keyword evidence="4 5" id="KW-0472">Membrane</keyword>
<reference evidence="6 7" key="1">
    <citation type="submission" date="2019-04" db="EMBL/GenBank/DDBJ databases">
        <authorList>
            <consortium name="DOE Joint Genome Institute"/>
            <person name="Mondo S."/>
            <person name="Kjaerbolling I."/>
            <person name="Vesth T."/>
            <person name="Frisvad J.C."/>
            <person name="Nybo J.L."/>
            <person name="Theobald S."/>
            <person name="Kildgaard S."/>
            <person name="Isbrandt T."/>
            <person name="Kuo A."/>
            <person name="Sato A."/>
            <person name="Lyhne E.K."/>
            <person name="Kogle M.E."/>
            <person name="Wiebenga A."/>
            <person name="Kun R.S."/>
            <person name="Lubbers R.J."/>
            <person name="Makela M.R."/>
            <person name="Barry K."/>
            <person name="Chovatia M."/>
            <person name="Clum A."/>
            <person name="Daum C."/>
            <person name="Haridas S."/>
            <person name="He G."/>
            <person name="LaButti K."/>
            <person name="Lipzen A."/>
            <person name="Riley R."/>
            <person name="Salamov A."/>
            <person name="Simmons B.A."/>
            <person name="Magnuson J.K."/>
            <person name="Henrissat B."/>
            <person name="Mortensen U.H."/>
            <person name="Larsen T.O."/>
            <person name="Devries R.P."/>
            <person name="Grigoriev I.V."/>
            <person name="Machida M."/>
            <person name="Baker S.E."/>
            <person name="Andersen M.R."/>
            <person name="Cantor M.N."/>
            <person name="Hua S.X."/>
        </authorList>
    </citation>
    <scope>NUCLEOTIDE SEQUENCE [LARGE SCALE GENOMIC DNA]</scope>
    <source>
        <strain evidence="6 7">CBS 117616</strain>
    </source>
</reference>
<evidence type="ECO:0000256" key="1">
    <source>
        <dbReference type="ARBA" id="ARBA00004141"/>
    </source>
</evidence>
<keyword evidence="3 5" id="KW-1133">Transmembrane helix</keyword>
<feature type="transmembrane region" description="Helical" evidence="5">
    <location>
        <begin position="46"/>
        <end position="63"/>
    </location>
</feature>